<feature type="region of interest" description="Disordered" evidence="2">
    <location>
        <begin position="1183"/>
        <end position="1250"/>
    </location>
</feature>
<feature type="coiled-coil region" evidence="1">
    <location>
        <begin position="520"/>
        <end position="554"/>
    </location>
</feature>
<feature type="region of interest" description="Disordered" evidence="2">
    <location>
        <begin position="473"/>
        <end position="497"/>
    </location>
</feature>
<dbReference type="KEGG" id="tet:TTHERM_00077380"/>
<evidence type="ECO:0000313" key="4">
    <source>
        <dbReference type="Proteomes" id="UP000009168"/>
    </source>
</evidence>
<dbReference type="HOGENOM" id="CLU_262682_0_0_1"/>
<feature type="region of interest" description="Disordered" evidence="2">
    <location>
        <begin position="223"/>
        <end position="277"/>
    </location>
</feature>
<feature type="region of interest" description="Disordered" evidence="2">
    <location>
        <begin position="340"/>
        <end position="387"/>
    </location>
</feature>
<feature type="compositionally biased region" description="Low complexity" evidence="2">
    <location>
        <begin position="347"/>
        <end position="367"/>
    </location>
</feature>
<dbReference type="GeneID" id="7834726"/>
<feature type="compositionally biased region" description="Low complexity" evidence="2">
    <location>
        <begin position="473"/>
        <end position="492"/>
    </location>
</feature>
<feature type="compositionally biased region" description="Basic and acidic residues" evidence="2">
    <location>
        <begin position="368"/>
        <end position="377"/>
    </location>
</feature>
<gene>
    <name evidence="3" type="ORF">TTHERM_00077380</name>
</gene>
<keyword evidence="1" id="KW-0175">Coiled coil</keyword>
<feature type="compositionally biased region" description="Polar residues" evidence="2">
    <location>
        <begin position="264"/>
        <end position="277"/>
    </location>
</feature>
<name>Q23G26_TETTS</name>
<keyword evidence="4" id="KW-1185">Reference proteome</keyword>
<accession>Q23G26</accession>
<feature type="compositionally biased region" description="Low complexity" evidence="2">
    <location>
        <begin position="1219"/>
        <end position="1250"/>
    </location>
</feature>
<feature type="compositionally biased region" description="Low complexity" evidence="2">
    <location>
        <begin position="1203"/>
        <end position="1212"/>
    </location>
</feature>
<feature type="coiled-coil region" evidence="1">
    <location>
        <begin position="1112"/>
        <end position="1139"/>
    </location>
</feature>
<evidence type="ECO:0000256" key="2">
    <source>
        <dbReference type="SAM" id="MobiDB-lite"/>
    </source>
</evidence>
<organism evidence="3 4">
    <name type="scientific">Tetrahymena thermophila (strain SB210)</name>
    <dbReference type="NCBI Taxonomy" id="312017"/>
    <lineage>
        <taxon>Eukaryota</taxon>
        <taxon>Sar</taxon>
        <taxon>Alveolata</taxon>
        <taxon>Ciliophora</taxon>
        <taxon>Intramacronucleata</taxon>
        <taxon>Oligohymenophorea</taxon>
        <taxon>Hymenostomatida</taxon>
        <taxon>Tetrahymenina</taxon>
        <taxon>Tetrahymenidae</taxon>
        <taxon>Tetrahymena</taxon>
    </lineage>
</organism>
<feature type="region of interest" description="Disordered" evidence="2">
    <location>
        <begin position="1"/>
        <end position="71"/>
    </location>
</feature>
<feature type="compositionally biased region" description="Polar residues" evidence="2">
    <location>
        <begin position="223"/>
        <end position="246"/>
    </location>
</feature>
<feature type="coiled-coil region" evidence="1">
    <location>
        <begin position="597"/>
        <end position="748"/>
    </location>
</feature>
<feature type="coiled-coil region" evidence="1">
    <location>
        <begin position="786"/>
        <end position="961"/>
    </location>
</feature>
<dbReference type="Proteomes" id="UP000009168">
    <property type="component" value="Unassembled WGS sequence"/>
</dbReference>
<proteinExistence type="predicted"/>
<dbReference type="STRING" id="312017.Q23G26"/>
<feature type="compositionally biased region" description="Polar residues" evidence="2">
    <location>
        <begin position="1183"/>
        <end position="1201"/>
    </location>
</feature>
<feature type="region of interest" description="Disordered" evidence="2">
    <location>
        <begin position="421"/>
        <end position="455"/>
    </location>
</feature>
<evidence type="ECO:0000313" key="3">
    <source>
        <dbReference type="EMBL" id="EAR95434.1"/>
    </source>
</evidence>
<protein>
    <submittedName>
        <fullName evidence="3">Uncharacterized protein</fullName>
    </submittedName>
</protein>
<feature type="region of interest" description="Disordered" evidence="2">
    <location>
        <begin position="1013"/>
        <end position="1078"/>
    </location>
</feature>
<dbReference type="EMBL" id="GG662704">
    <property type="protein sequence ID" value="EAR95434.1"/>
    <property type="molecule type" value="Genomic_DNA"/>
</dbReference>
<feature type="compositionally biased region" description="Polar residues" evidence="2">
    <location>
        <begin position="8"/>
        <end position="36"/>
    </location>
</feature>
<dbReference type="RefSeq" id="XP_001015679.1">
    <property type="nucleotide sequence ID" value="XM_001015679.2"/>
</dbReference>
<evidence type="ECO:0000256" key="1">
    <source>
        <dbReference type="SAM" id="Coils"/>
    </source>
</evidence>
<feature type="compositionally biased region" description="Low complexity" evidence="2">
    <location>
        <begin position="247"/>
        <end position="263"/>
    </location>
</feature>
<sequence>MSHHYCNKHSQSPIRYKNTSSSQKQQPILSSSQSKEPASINIKIDYTSPFSDNTQKRVPYHQRGQQTESTHADLSPLLHQKLAQMQTPSAPFHFQNYVSTEGVPLRPQDIDQMKLRQEIAAREHELKLLAQMDYLIDLIKNLDQDRNVNIDQQKIEEIEKLKSDYQSINEDIQNLSFSQNLQASEDKVKRASIPNEKSEHAPQIYQNPFLYNSVGQSEIQPNQQILPNDNNQQAEDNTNLQRSGQIKQNQQGSLQSSLKSGSNAQNMVASQRENPLQQSIRSNKSTGQQQVFLNDPNLLNQQDILNNPTSLMASTQEQNFYQQNNPNNTERQLQSGQGEIPFDADQQGRNSNNQSQRQSLQNSISQSKKSDIQKDLQRSGVLNRSQQMDKDIVSSLNPQNVVYDKNDQQLYYSNQSNYSQKAQPQFVSSQHSLQNQQENQNSSSQAQLTGSYSLKASQKKPASLQQLYQSNPQQQLNQSNYQSYQQPSPAQQKLEQSIQTSMQLINSIYKAPNSASQGEKSQLEQQLYLYEKQIKELLDENECLKKNIADAQFIKKPLISAETKDLYSSLMSRGSRSSITQQQPITINKDQPESQIIQELQEALREKEGDLQILIQNITSEKDQNKFLLEENEILKTRLHNIEREAIEMQQQRQNNNLDQVNQQGLEAYSSVEGSNYDSNKPKEQIQDQVRRDSELLEMQQKQQYYSKRLSELEQEQKERSVSYQDEIARLNKLLKSVKDELGFYQAQHIEYVSRFNQEKTNKLVRHYDELLENEQIKNMFSKDMQDSLAATVNEQEKQIEELQKQIQNIKEEYETREKQLIEFNEQQNEGLVSKNVELEQDLIRVQNQAREQADQIAYLEQEVQQIKQRYIEIEMKKDNLILENNELKERIDQLEETRNQNLEIKEDAIKHITELQELLEQKNQEIERLNQQRDLIQAEYDELLKSLTEMENNLQVVQHNFSLSKNQHEQLKRETQELKSILVQKGPGDEEHDEIQQSIQELKKELNIQDEEELQQDDNNRKRSHHQNQNDINNSVSSKHSHRYSSAHSSARFMKESQGGKNYQQQNEQQLDSVQNEQQEDPIHGYNQMDSGEPQQNIEEENCDDCDMCMLEELVRQNENLKKQLLLKEQEIIELKTNPAYYMKSQAQFSQLGKLSTTSGGKGQLYLETNDQVLMNRNYESPLSRQAQNQNSFVSPQPIRSQVEQQYQQQQRGSLSNSKQPEQQLSSSQKQQFQQQQHQSNQSNQSQYQSYSVLQSEIEHLQKIFDQKCKEVDSWKKTYTQFYEQ</sequence>
<feature type="compositionally biased region" description="Low complexity" evidence="2">
    <location>
        <begin position="428"/>
        <end position="447"/>
    </location>
</feature>
<dbReference type="InParanoid" id="Q23G26"/>
<reference evidence="4" key="1">
    <citation type="journal article" date="2006" name="PLoS Biol.">
        <title>Macronuclear genome sequence of the ciliate Tetrahymena thermophila, a model eukaryote.</title>
        <authorList>
            <person name="Eisen J.A."/>
            <person name="Coyne R.S."/>
            <person name="Wu M."/>
            <person name="Wu D."/>
            <person name="Thiagarajan M."/>
            <person name="Wortman J.R."/>
            <person name="Badger J.H."/>
            <person name="Ren Q."/>
            <person name="Amedeo P."/>
            <person name="Jones K.M."/>
            <person name="Tallon L.J."/>
            <person name="Delcher A.L."/>
            <person name="Salzberg S.L."/>
            <person name="Silva J.C."/>
            <person name="Haas B.J."/>
            <person name="Majoros W.H."/>
            <person name="Farzad M."/>
            <person name="Carlton J.M."/>
            <person name="Smith R.K. Jr."/>
            <person name="Garg J."/>
            <person name="Pearlman R.E."/>
            <person name="Karrer K.M."/>
            <person name="Sun L."/>
            <person name="Manning G."/>
            <person name="Elde N.C."/>
            <person name="Turkewitz A.P."/>
            <person name="Asai D.J."/>
            <person name="Wilkes D.E."/>
            <person name="Wang Y."/>
            <person name="Cai H."/>
            <person name="Collins K."/>
            <person name="Stewart B.A."/>
            <person name="Lee S.R."/>
            <person name="Wilamowska K."/>
            <person name="Weinberg Z."/>
            <person name="Ruzzo W.L."/>
            <person name="Wloga D."/>
            <person name="Gaertig J."/>
            <person name="Frankel J."/>
            <person name="Tsao C.-C."/>
            <person name="Gorovsky M.A."/>
            <person name="Keeling P.J."/>
            <person name="Waller R.F."/>
            <person name="Patron N.J."/>
            <person name="Cherry J.M."/>
            <person name="Stover N.A."/>
            <person name="Krieger C.J."/>
            <person name="del Toro C."/>
            <person name="Ryder H.F."/>
            <person name="Williamson S.C."/>
            <person name="Barbeau R.A."/>
            <person name="Hamilton E.P."/>
            <person name="Orias E."/>
        </authorList>
    </citation>
    <scope>NUCLEOTIDE SEQUENCE [LARGE SCALE GENOMIC DNA]</scope>
    <source>
        <strain evidence="4">SB210</strain>
    </source>
</reference>
<feature type="compositionally biased region" description="Polar residues" evidence="2">
    <location>
        <begin position="1060"/>
        <end position="1078"/>
    </location>
</feature>